<dbReference type="SUPFAM" id="SSF57997">
    <property type="entry name" value="Tropomyosin"/>
    <property type="match status" value="1"/>
</dbReference>
<accession>A0A8H4JAX0</accession>
<dbReference type="EMBL" id="JAADJF010000523">
    <property type="protein sequence ID" value="KAF4415657.1"/>
    <property type="molecule type" value="Genomic_DNA"/>
</dbReference>
<keyword evidence="1" id="KW-0175">Coiled coil</keyword>
<dbReference type="AlphaFoldDB" id="A0A8H4JAX0"/>
<proteinExistence type="predicted"/>
<keyword evidence="3" id="KW-1185">Reference proteome</keyword>
<comment type="caution">
    <text evidence="2">The sequence shown here is derived from an EMBL/GenBank/DDBJ whole genome shotgun (WGS) entry which is preliminary data.</text>
</comment>
<dbReference type="OrthoDB" id="5074906at2759"/>
<protein>
    <submittedName>
        <fullName evidence="2">Uncharacterized protein</fullName>
    </submittedName>
</protein>
<name>A0A8H4JAX0_9HYPO</name>
<feature type="coiled-coil region" evidence="1">
    <location>
        <begin position="223"/>
        <end position="250"/>
    </location>
</feature>
<reference evidence="2 3" key="1">
    <citation type="submission" date="2020-01" db="EMBL/GenBank/DDBJ databases">
        <title>Identification and distribution of gene clusters putatively required for synthesis of sphingolipid metabolism inhibitors in phylogenetically diverse species of the filamentous fungus Fusarium.</title>
        <authorList>
            <person name="Kim H.-S."/>
            <person name="Busman M."/>
            <person name="Brown D.W."/>
            <person name="Divon H."/>
            <person name="Uhlig S."/>
            <person name="Proctor R.H."/>
        </authorList>
    </citation>
    <scope>NUCLEOTIDE SEQUENCE [LARGE SCALE GENOMIC DNA]</scope>
    <source>
        <strain evidence="2 3">NRRL 13308</strain>
    </source>
</reference>
<evidence type="ECO:0000313" key="3">
    <source>
        <dbReference type="Proteomes" id="UP000536711"/>
    </source>
</evidence>
<feature type="coiled-coil region" evidence="1">
    <location>
        <begin position="275"/>
        <end position="518"/>
    </location>
</feature>
<organism evidence="2 3">
    <name type="scientific">Fusarium acutatum</name>
    <dbReference type="NCBI Taxonomy" id="78861"/>
    <lineage>
        <taxon>Eukaryota</taxon>
        <taxon>Fungi</taxon>
        <taxon>Dikarya</taxon>
        <taxon>Ascomycota</taxon>
        <taxon>Pezizomycotina</taxon>
        <taxon>Sordariomycetes</taxon>
        <taxon>Hypocreomycetidae</taxon>
        <taxon>Hypocreales</taxon>
        <taxon>Nectriaceae</taxon>
        <taxon>Fusarium</taxon>
        <taxon>Fusarium fujikuroi species complex</taxon>
    </lineage>
</organism>
<sequence>MERQPEITIFNPELLDWLLESVVDRASAATIRRKIIHACQLVEQKDASATETLRRAETLMSEADEKSRHLEDEQNTLIEEKEKFLRDAKQLTSLPETVRNLGSTISSALEETQEGMAVSLREMSNATKSHQNTIESSSGETSKAIQEIKAVGESLDTSLKGIKQSVEHGLTSEHIATLTKGFADSVKALTESIEGIPANVRAGLNEEMTLERFLKPFELRDKLTHKEGELKRSEEANQRLIDQLTALQGSKAEVDLLLQQEKERVGRRNLLVQDLQSQLEDAEKLVDDIPELQRQLQEATTEAGRARSLSAELGELKRLYDASQETIRSQSENVNRLEGQTGRIRELEERATKAQQRARDLEESKSNFEAQIDQLTETLQDAQTLHEEAKESFRERLQDKAGLLSSKDRELENLRRDLGDMRELQQRLSEANGQVHDLAKQAGVANSNATTYLRDLSASLARVTVLEDRLDEATGQVRTLNAELENANGRFSNAEQERQDLDRQLTDATAKLTGLEGQLHSQETQRSLQIPEGPLGELASMYAKIAREVLNLPVMPQALATYDFRTLALAIAPLLFRLESNTELGVFLDSGSSEWHCLENVVDGMPRPEVIRQRQCTDHDGECVLVRVAESGERAVLDFYIQ</sequence>
<evidence type="ECO:0000256" key="1">
    <source>
        <dbReference type="SAM" id="Coils"/>
    </source>
</evidence>
<feature type="coiled-coil region" evidence="1">
    <location>
        <begin position="53"/>
        <end position="83"/>
    </location>
</feature>
<dbReference type="Proteomes" id="UP000536711">
    <property type="component" value="Unassembled WGS sequence"/>
</dbReference>
<gene>
    <name evidence="2" type="ORF">FACUT_13217</name>
</gene>
<evidence type="ECO:0000313" key="2">
    <source>
        <dbReference type="EMBL" id="KAF4415657.1"/>
    </source>
</evidence>
<dbReference type="Gene3D" id="1.10.287.1490">
    <property type="match status" value="1"/>
</dbReference>